<evidence type="ECO:0000256" key="12">
    <source>
        <dbReference type="PROSITE-ProRule" id="PRU00091"/>
    </source>
</evidence>
<dbReference type="Gene3D" id="1.20.900.10">
    <property type="entry name" value="Dbl homology (DH) domain"/>
    <property type="match status" value="1"/>
</dbReference>
<dbReference type="Pfam" id="PF00621">
    <property type="entry name" value="RhoGEF"/>
    <property type="match status" value="1"/>
</dbReference>
<keyword evidence="13" id="KW-0472">Membrane</keyword>
<dbReference type="InterPro" id="IPR000219">
    <property type="entry name" value="DH_dom"/>
</dbReference>
<feature type="transmembrane region" description="Helical" evidence="13">
    <location>
        <begin position="60"/>
        <end position="82"/>
    </location>
</feature>
<dbReference type="InterPro" id="IPR000306">
    <property type="entry name" value="Znf_FYVE"/>
</dbReference>
<comment type="subcellular location">
    <subcellularLocation>
        <location evidence="2">Cell projection</location>
    </subcellularLocation>
    <subcellularLocation>
        <location evidence="1">Cytoplasm</location>
        <location evidence="1">Cytoskeleton</location>
    </subcellularLocation>
</comment>
<dbReference type="InterPro" id="IPR017455">
    <property type="entry name" value="Znf_FYVE-rel"/>
</dbReference>
<evidence type="ECO:0000256" key="2">
    <source>
        <dbReference type="ARBA" id="ARBA00004316"/>
    </source>
</evidence>
<dbReference type="SUPFAM" id="SSF50729">
    <property type="entry name" value="PH domain-like"/>
    <property type="match status" value="2"/>
</dbReference>
<dbReference type="Pfam" id="PF22697">
    <property type="entry name" value="SOS1_NGEF_PH"/>
    <property type="match status" value="1"/>
</dbReference>
<evidence type="ECO:0000259" key="16">
    <source>
        <dbReference type="PROSITE" id="PS50178"/>
    </source>
</evidence>
<dbReference type="FunFam" id="1.20.900.10:FF:000013">
    <property type="entry name" value="FYVE, RhoGEF and PH domain-containing protein 4"/>
    <property type="match status" value="1"/>
</dbReference>
<keyword evidence="7" id="KW-0677">Repeat</keyword>
<evidence type="ECO:0000313" key="18">
    <source>
        <dbReference type="Proteomes" id="UP000472271"/>
    </source>
</evidence>
<dbReference type="InterPro" id="IPR013083">
    <property type="entry name" value="Znf_RING/FYVE/PHD"/>
</dbReference>
<evidence type="ECO:0000256" key="13">
    <source>
        <dbReference type="SAM" id="Phobius"/>
    </source>
</evidence>
<evidence type="ECO:0000259" key="14">
    <source>
        <dbReference type="PROSITE" id="PS50003"/>
    </source>
</evidence>
<dbReference type="Gene3D" id="2.30.29.30">
    <property type="entry name" value="Pleckstrin-homology domain (PH domain)/Phosphotyrosine-binding domain (PTB)"/>
    <property type="match status" value="2"/>
</dbReference>
<evidence type="ECO:0000256" key="11">
    <source>
        <dbReference type="ARBA" id="ARBA00023273"/>
    </source>
</evidence>
<dbReference type="CDD" id="cd13236">
    <property type="entry name" value="PH2_FGD1-4"/>
    <property type="match status" value="1"/>
</dbReference>
<evidence type="ECO:0000256" key="6">
    <source>
        <dbReference type="ARBA" id="ARBA00022723"/>
    </source>
</evidence>
<evidence type="ECO:0000256" key="9">
    <source>
        <dbReference type="ARBA" id="ARBA00022833"/>
    </source>
</evidence>
<dbReference type="GO" id="GO:0005737">
    <property type="term" value="C:cytoplasm"/>
    <property type="evidence" value="ECO:0007669"/>
    <property type="project" value="TreeGrafter"/>
</dbReference>
<dbReference type="Ensembl" id="ENSSORT00005026617.1">
    <property type="protein sequence ID" value="ENSSORP00005025849.1"/>
    <property type="gene ID" value="ENSSORG00005012423.1"/>
</dbReference>
<dbReference type="Pfam" id="PF00169">
    <property type="entry name" value="PH"/>
    <property type="match status" value="1"/>
</dbReference>
<evidence type="ECO:0000256" key="3">
    <source>
        <dbReference type="ARBA" id="ARBA00022490"/>
    </source>
</evidence>
<proteinExistence type="predicted"/>
<keyword evidence="13" id="KW-0812">Transmembrane</keyword>
<dbReference type="GO" id="GO:0007010">
    <property type="term" value="P:cytoskeleton organization"/>
    <property type="evidence" value="ECO:0007669"/>
    <property type="project" value="TreeGrafter"/>
</dbReference>
<keyword evidence="3" id="KW-0963">Cytoplasm</keyword>
<dbReference type="SMART" id="SM00064">
    <property type="entry name" value="FYVE"/>
    <property type="match status" value="1"/>
</dbReference>
<dbReference type="PANTHER" id="PTHR12673">
    <property type="entry name" value="FACIOGENITAL DYSPLASIA PROTEIN"/>
    <property type="match status" value="1"/>
</dbReference>
<dbReference type="GO" id="GO:0008270">
    <property type="term" value="F:zinc ion binding"/>
    <property type="evidence" value="ECO:0007669"/>
    <property type="project" value="UniProtKB-KW"/>
</dbReference>
<dbReference type="GO" id="GO:0005856">
    <property type="term" value="C:cytoskeleton"/>
    <property type="evidence" value="ECO:0007669"/>
    <property type="project" value="UniProtKB-SubCell"/>
</dbReference>
<dbReference type="PROSITE" id="PS50010">
    <property type="entry name" value="DH_2"/>
    <property type="match status" value="1"/>
</dbReference>
<sequence length="657" mass="74834">PPPPPSPPPPSSSFSSFLLIHLFLLLFFHFSSSFSFTPTSSSLLPFLFSFSFSSSSFSPSCFFFFFLFLLLPLLFSFLFSSYSSCFPSFSPSSSLLSPPPLLPSSPKPPSSSSFSSFLLIHLFLLLLFLFLTSVFCARLLEEARSRSSFPCDVVQGIFSNICSIYCFHQQFLLPALQKRMEEWDLNPRIGDILQKLAPFLKMYGEYVKNFDRAMELVNTWMERSAQFKAIIQEIQREERCGNLTLQHHMLEPVQRIPRYELLLKDYLHRLPEDAPDYGDAQKSLELIATAAEHSNAAIRKMERMRKLLKVYELLGGEEDIVNPTNELIKEGHILKLSNKNGTTQDRYLILFNDRLLYCVPKLRLIGQKYGVRARIDVDGMELKETSSIAVPRTFLVSGKQRSLELQARYRQNEGTAICIHVDASVTHSCSCLTLNCQSCVELGKRAPTPIREKEVTLCMKCQEPFNSITKRRHHCKACGHVVCGKCSEFRARLSYDNNRTNRVCVDCYATLVGVSPSPAALTSSTQRRRSILEVSVASLSQNSVICSFLHHMEKGGGRGWQKAWFVVPENEPLVLYIYGAPQDVKAQRSIPLIGFEVSLPESCDRLERRNAFKISQSHLTLYFSAEVEELQRRWMDVLSRAGRGEELQWLLYFSHIT</sequence>
<keyword evidence="4" id="KW-0597">Phosphoprotein</keyword>
<dbReference type="InterPro" id="IPR035899">
    <property type="entry name" value="DBL_dom_sf"/>
</dbReference>
<evidence type="ECO:0000256" key="5">
    <source>
        <dbReference type="ARBA" id="ARBA00022658"/>
    </source>
</evidence>
<feature type="domain" description="DH" evidence="15">
    <location>
        <begin position="127"/>
        <end position="297"/>
    </location>
</feature>
<dbReference type="FunFam" id="3.30.40.10:FF:000061">
    <property type="entry name" value="FYVE, RhoGEF and PH domain containing 1"/>
    <property type="match status" value="1"/>
</dbReference>
<dbReference type="PROSITE" id="PS50178">
    <property type="entry name" value="ZF_FYVE"/>
    <property type="match status" value="1"/>
</dbReference>
<reference evidence="17" key="2">
    <citation type="submission" date="2025-08" db="UniProtKB">
        <authorList>
            <consortium name="Ensembl"/>
        </authorList>
    </citation>
    <scope>IDENTIFICATION</scope>
</reference>
<dbReference type="GO" id="GO:0046847">
    <property type="term" value="P:filopodium assembly"/>
    <property type="evidence" value="ECO:0007669"/>
    <property type="project" value="TreeGrafter"/>
</dbReference>
<dbReference type="FunFam" id="2.30.29.30:FF:000102">
    <property type="entry name" value="FYVE, RhoGEF and PH domain-containing protein 4"/>
    <property type="match status" value="1"/>
</dbReference>
<dbReference type="GO" id="GO:0042995">
    <property type="term" value="C:cell projection"/>
    <property type="evidence" value="ECO:0007669"/>
    <property type="project" value="UniProtKB-SubCell"/>
</dbReference>
<feature type="transmembrane region" description="Helical" evidence="13">
    <location>
        <begin position="118"/>
        <end position="140"/>
    </location>
</feature>
<keyword evidence="10" id="KW-0206">Cytoskeleton</keyword>
<dbReference type="PANTHER" id="PTHR12673:SF79">
    <property type="entry name" value="FYVE, RHOGEF AND PH DOMAIN-CONTAINING PROTEIN 1"/>
    <property type="match status" value="1"/>
</dbReference>
<feature type="domain" description="PH" evidence="14">
    <location>
        <begin position="542"/>
        <end position="643"/>
    </location>
</feature>
<dbReference type="Gene3D" id="3.30.40.10">
    <property type="entry name" value="Zinc/RING finger domain, C3HC4 (zinc finger)"/>
    <property type="match status" value="1"/>
</dbReference>
<dbReference type="CDD" id="cd00160">
    <property type="entry name" value="RhoGEF"/>
    <property type="match status" value="1"/>
</dbReference>
<evidence type="ECO:0000256" key="10">
    <source>
        <dbReference type="ARBA" id="ARBA00023212"/>
    </source>
</evidence>
<feature type="transmembrane region" description="Helical" evidence="13">
    <location>
        <begin position="20"/>
        <end position="48"/>
    </location>
</feature>
<feature type="domain" description="FYVE-type" evidence="16">
    <location>
        <begin position="452"/>
        <end position="512"/>
    </location>
</feature>
<dbReference type="Pfam" id="PF01363">
    <property type="entry name" value="FYVE"/>
    <property type="match status" value="1"/>
</dbReference>
<keyword evidence="18" id="KW-1185">Reference proteome</keyword>
<keyword evidence="6" id="KW-0479">Metal-binding</keyword>
<dbReference type="InterPro" id="IPR035941">
    <property type="entry name" value="FGD1-4_PH2"/>
</dbReference>
<dbReference type="SUPFAM" id="SSF48065">
    <property type="entry name" value="DBL homology domain (DH-domain)"/>
    <property type="match status" value="1"/>
</dbReference>
<dbReference type="InterPro" id="IPR011993">
    <property type="entry name" value="PH-like_dom_sf"/>
</dbReference>
<keyword evidence="11" id="KW-0966">Cell projection</keyword>
<dbReference type="InParanoid" id="A0A673A9G9"/>
<keyword evidence="8 12" id="KW-0863">Zinc-finger</keyword>
<dbReference type="InterPro" id="IPR001849">
    <property type="entry name" value="PH_domain"/>
</dbReference>
<protein>
    <submittedName>
        <fullName evidence="17">FYVE, RhoGEF and PH domain containing 1</fullName>
    </submittedName>
</protein>
<dbReference type="InterPro" id="IPR055251">
    <property type="entry name" value="SOS1_NGEF_PH"/>
</dbReference>
<dbReference type="SMART" id="SM00233">
    <property type="entry name" value="PH"/>
    <property type="match status" value="2"/>
</dbReference>
<reference evidence="17" key="3">
    <citation type="submission" date="2025-09" db="UniProtKB">
        <authorList>
            <consortium name="Ensembl"/>
        </authorList>
    </citation>
    <scope>IDENTIFICATION</scope>
</reference>
<organism evidence="17 18">
    <name type="scientific">Sphaeramia orbicularis</name>
    <name type="common">orbiculate cardinalfish</name>
    <dbReference type="NCBI Taxonomy" id="375764"/>
    <lineage>
        <taxon>Eukaryota</taxon>
        <taxon>Metazoa</taxon>
        <taxon>Chordata</taxon>
        <taxon>Craniata</taxon>
        <taxon>Vertebrata</taxon>
        <taxon>Euteleostomi</taxon>
        <taxon>Actinopterygii</taxon>
        <taxon>Neopterygii</taxon>
        <taxon>Teleostei</taxon>
        <taxon>Neoteleostei</taxon>
        <taxon>Acanthomorphata</taxon>
        <taxon>Gobiaria</taxon>
        <taxon>Kurtiformes</taxon>
        <taxon>Apogonoidei</taxon>
        <taxon>Apogonidae</taxon>
        <taxon>Apogoninae</taxon>
        <taxon>Sphaeramia</taxon>
    </lineage>
</organism>
<evidence type="ECO:0000313" key="17">
    <source>
        <dbReference type="Ensembl" id="ENSSORP00005025849.1"/>
    </source>
</evidence>
<accession>A0A673A9G9</accession>
<keyword evidence="9" id="KW-0862">Zinc</keyword>
<evidence type="ECO:0000256" key="4">
    <source>
        <dbReference type="ARBA" id="ARBA00022553"/>
    </source>
</evidence>
<dbReference type="CDD" id="cd15741">
    <property type="entry name" value="FYVE_FGD1_2_4"/>
    <property type="match status" value="1"/>
</dbReference>
<dbReference type="PROSITE" id="PS50003">
    <property type="entry name" value="PH_DOMAIN"/>
    <property type="match status" value="1"/>
</dbReference>
<reference evidence="17" key="1">
    <citation type="submission" date="2019-06" db="EMBL/GenBank/DDBJ databases">
        <authorList>
            <consortium name="Wellcome Sanger Institute Data Sharing"/>
        </authorList>
    </citation>
    <scope>NUCLEOTIDE SEQUENCE [LARGE SCALE GENOMIC DNA]</scope>
</reference>
<dbReference type="SMART" id="SM00325">
    <property type="entry name" value="RhoGEF"/>
    <property type="match status" value="1"/>
</dbReference>
<dbReference type="GO" id="GO:0005085">
    <property type="term" value="F:guanyl-nucleotide exchange factor activity"/>
    <property type="evidence" value="ECO:0007669"/>
    <property type="project" value="UniProtKB-KW"/>
</dbReference>
<evidence type="ECO:0000259" key="15">
    <source>
        <dbReference type="PROSITE" id="PS50010"/>
    </source>
</evidence>
<evidence type="ECO:0000256" key="8">
    <source>
        <dbReference type="ARBA" id="ARBA00022771"/>
    </source>
</evidence>
<evidence type="ECO:0000256" key="7">
    <source>
        <dbReference type="ARBA" id="ARBA00022737"/>
    </source>
</evidence>
<evidence type="ECO:0000256" key="1">
    <source>
        <dbReference type="ARBA" id="ARBA00004245"/>
    </source>
</evidence>
<dbReference type="AlphaFoldDB" id="A0A673A9G9"/>
<keyword evidence="5" id="KW-0344">Guanine-nucleotide releasing factor</keyword>
<dbReference type="Proteomes" id="UP000472271">
    <property type="component" value="Chromosome 7"/>
</dbReference>
<name>A0A673A9G9_9TELE</name>
<dbReference type="InterPro" id="IPR051092">
    <property type="entry name" value="FYVE_RhoGEF_PH"/>
</dbReference>
<keyword evidence="13" id="KW-1133">Transmembrane helix</keyword>